<dbReference type="InterPro" id="IPR050766">
    <property type="entry name" value="Bact_Lucif_Oxidored"/>
</dbReference>
<accession>A0A6J7IS31</accession>
<dbReference type="EMBL" id="CAFBIZ010000135">
    <property type="protein sequence ID" value="CAB4850761.1"/>
    <property type="molecule type" value="Genomic_DNA"/>
</dbReference>
<evidence type="ECO:0000313" key="6">
    <source>
        <dbReference type="EMBL" id="CAB4933620.1"/>
    </source>
</evidence>
<dbReference type="EMBL" id="CAFBND010000016">
    <property type="protein sequence ID" value="CAB4933620.1"/>
    <property type="molecule type" value="Genomic_DNA"/>
</dbReference>
<dbReference type="AlphaFoldDB" id="A0A6J7IS31"/>
<dbReference type="Gene3D" id="3.20.20.30">
    <property type="entry name" value="Luciferase-like domain"/>
    <property type="match status" value="1"/>
</dbReference>
<feature type="domain" description="Luciferase-like" evidence="4">
    <location>
        <begin position="9"/>
        <end position="306"/>
    </location>
</feature>
<dbReference type="EMBL" id="CAFBPU010000010">
    <property type="protein sequence ID" value="CAB5027169.1"/>
    <property type="molecule type" value="Genomic_DNA"/>
</dbReference>
<evidence type="ECO:0000313" key="5">
    <source>
        <dbReference type="EMBL" id="CAB4850761.1"/>
    </source>
</evidence>
<name>A0A6J7IS31_9ZZZZ</name>
<proteinExistence type="predicted"/>
<gene>
    <name evidence="5" type="ORF">UFOPK3268_01067</name>
    <name evidence="6" type="ORF">UFOPK3752_00593</name>
    <name evidence="7" type="ORF">UFOPK4150_00632</name>
</gene>
<sequence length="388" mass="42908">MTVEYPPVKFGAFMGPYHVPRVDSNAALRHDLEIIQYLDELGFAEVWVGEHHSGGVELIASPEIFIAAAAERTKRIKLGLGVVSLPYHHPFMVAERINQLDHMTRGRVIFGAGPGQLADDSKMMGLNPLEGRRKMEQSFGAIYRLLNGETVTEETDWYKLDEAYLQMKPYSKVEMACTATVSPNGPNLAGKYGASLLSLAATFPEGVELLESHWNIASKIAAENNQTISRANWRLVGIMHVAPTEDQAREECKYGLKQLLNYLSQVSPGGAAYDDLDQMITDYNDSGFTAIGTPELAVQQIKRLQEKSGGFGTWLNLQGDWASPEATRNSYRMIAAEVAPHFTGDHESRARSFASVIDSGMHTVEITQEAQRLAKEKYDKERADAGKA</sequence>
<dbReference type="SUPFAM" id="SSF51679">
    <property type="entry name" value="Bacterial luciferase-like"/>
    <property type="match status" value="1"/>
</dbReference>
<keyword evidence="2" id="KW-0560">Oxidoreductase</keyword>
<keyword evidence="1" id="KW-0285">Flavoprotein</keyword>
<dbReference type="GO" id="GO:0005829">
    <property type="term" value="C:cytosol"/>
    <property type="evidence" value="ECO:0007669"/>
    <property type="project" value="TreeGrafter"/>
</dbReference>
<organism evidence="6">
    <name type="scientific">freshwater metagenome</name>
    <dbReference type="NCBI Taxonomy" id="449393"/>
    <lineage>
        <taxon>unclassified sequences</taxon>
        <taxon>metagenomes</taxon>
        <taxon>ecological metagenomes</taxon>
    </lineage>
</organism>
<dbReference type="Pfam" id="PF00296">
    <property type="entry name" value="Bac_luciferase"/>
    <property type="match status" value="1"/>
</dbReference>
<evidence type="ECO:0000313" key="7">
    <source>
        <dbReference type="EMBL" id="CAB5027169.1"/>
    </source>
</evidence>
<keyword evidence="3" id="KW-0503">Monooxygenase</keyword>
<dbReference type="GO" id="GO:0016705">
    <property type="term" value="F:oxidoreductase activity, acting on paired donors, with incorporation or reduction of molecular oxygen"/>
    <property type="evidence" value="ECO:0007669"/>
    <property type="project" value="InterPro"/>
</dbReference>
<dbReference type="PANTHER" id="PTHR30137">
    <property type="entry name" value="LUCIFERASE-LIKE MONOOXYGENASE"/>
    <property type="match status" value="1"/>
</dbReference>
<reference evidence="6" key="1">
    <citation type="submission" date="2020-05" db="EMBL/GenBank/DDBJ databases">
        <authorList>
            <person name="Chiriac C."/>
            <person name="Salcher M."/>
            <person name="Ghai R."/>
            <person name="Kavagutti S V."/>
        </authorList>
    </citation>
    <scope>NUCLEOTIDE SEQUENCE</scope>
</reference>
<dbReference type="InterPro" id="IPR036661">
    <property type="entry name" value="Luciferase-like_sf"/>
</dbReference>
<evidence type="ECO:0000256" key="2">
    <source>
        <dbReference type="ARBA" id="ARBA00023002"/>
    </source>
</evidence>
<protein>
    <submittedName>
        <fullName evidence="6">Unannotated protein</fullName>
    </submittedName>
</protein>
<dbReference type="InterPro" id="IPR011251">
    <property type="entry name" value="Luciferase-like_dom"/>
</dbReference>
<dbReference type="PANTHER" id="PTHR30137:SF16">
    <property type="entry name" value="BLL0895 PROTEIN"/>
    <property type="match status" value="1"/>
</dbReference>
<dbReference type="GO" id="GO:0004497">
    <property type="term" value="F:monooxygenase activity"/>
    <property type="evidence" value="ECO:0007669"/>
    <property type="project" value="UniProtKB-KW"/>
</dbReference>
<evidence type="ECO:0000256" key="3">
    <source>
        <dbReference type="ARBA" id="ARBA00023033"/>
    </source>
</evidence>
<evidence type="ECO:0000256" key="1">
    <source>
        <dbReference type="ARBA" id="ARBA00022630"/>
    </source>
</evidence>
<evidence type="ECO:0000259" key="4">
    <source>
        <dbReference type="Pfam" id="PF00296"/>
    </source>
</evidence>